<evidence type="ECO:0000313" key="2">
    <source>
        <dbReference type="EMBL" id="KAI3851890.1"/>
    </source>
</evidence>
<dbReference type="InterPro" id="IPR001375">
    <property type="entry name" value="Peptidase_S9_cat"/>
</dbReference>
<organism evidence="2 3">
    <name type="scientific">Papaver atlanticum</name>
    <dbReference type="NCBI Taxonomy" id="357466"/>
    <lineage>
        <taxon>Eukaryota</taxon>
        <taxon>Viridiplantae</taxon>
        <taxon>Streptophyta</taxon>
        <taxon>Embryophyta</taxon>
        <taxon>Tracheophyta</taxon>
        <taxon>Spermatophyta</taxon>
        <taxon>Magnoliopsida</taxon>
        <taxon>Ranunculales</taxon>
        <taxon>Papaveraceae</taxon>
        <taxon>Papaveroideae</taxon>
        <taxon>Papaver</taxon>
    </lineage>
</organism>
<proteinExistence type="predicted"/>
<dbReference type="PANTHER" id="PTHR43056">
    <property type="entry name" value="PEPTIDASE S9 PROLYL OLIGOPEPTIDASE"/>
    <property type="match status" value="1"/>
</dbReference>
<gene>
    <name evidence="2" type="ORF">MKW98_019889</name>
</gene>
<evidence type="ECO:0000259" key="1">
    <source>
        <dbReference type="Pfam" id="PF00326"/>
    </source>
</evidence>
<dbReference type="EMBL" id="JAJJMB010015809">
    <property type="protein sequence ID" value="KAI3851890.1"/>
    <property type="molecule type" value="Genomic_DNA"/>
</dbReference>
<reference evidence="2" key="1">
    <citation type="submission" date="2022-04" db="EMBL/GenBank/DDBJ databases">
        <title>A functionally conserved STORR gene fusion in Papaver species that diverged 16.8 million years ago.</title>
        <authorList>
            <person name="Catania T."/>
        </authorList>
    </citation>
    <scope>NUCLEOTIDE SEQUENCE</scope>
    <source>
        <strain evidence="2">S-188037</strain>
    </source>
</reference>
<name>A0AAD4S1V9_9MAGN</name>
<accession>A0AAD4S1V9</accession>
<dbReference type="SUPFAM" id="SSF53474">
    <property type="entry name" value="alpha/beta-Hydrolases"/>
    <property type="match status" value="1"/>
</dbReference>
<feature type="domain" description="Peptidase S9 prolyl oligopeptidase catalytic" evidence="1">
    <location>
        <begin position="45"/>
        <end position="127"/>
    </location>
</feature>
<dbReference type="GO" id="GO:0008236">
    <property type="term" value="F:serine-type peptidase activity"/>
    <property type="evidence" value="ECO:0007669"/>
    <property type="project" value="InterPro"/>
</dbReference>
<keyword evidence="3" id="KW-1185">Reference proteome</keyword>
<dbReference type="Gene3D" id="3.40.50.1820">
    <property type="entry name" value="alpha/beta hydrolase"/>
    <property type="match status" value="1"/>
</dbReference>
<comment type="caution">
    <text evidence="2">The sequence shown here is derived from an EMBL/GenBank/DDBJ whole genome shotgun (WGS) entry which is preliminary data.</text>
</comment>
<dbReference type="InterPro" id="IPR029058">
    <property type="entry name" value="AB_hydrolase_fold"/>
</dbReference>
<protein>
    <recommendedName>
        <fullName evidence="1">Peptidase S9 prolyl oligopeptidase catalytic domain-containing protein</fullName>
    </recommendedName>
</protein>
<dbReference type="Pfam" id="PF00326">
    <property type="entry name" value="Peptidase_S9"/>
    <property type="match status" value="1"/>
</dbReference>
<evidence type="ECO:0000313" key="3">
    <source>
        <dbReference type="Proteomes" id="UP001202328"/>
    </source>
</evidence>
<dbReference type="InterPro" id="IPR050585">
    <property type="entry name" value="Xaa-Pro_dipeptidyl-ppase/CocE"/>
</dbReference>
<dbReference type="GO" id="GO:0006508">
    <property type="term" value="P:proteolysis"/>
    <property type="evidence" value="ECO:0007669"/>
    <property type="project" value="InterPro"/>
</dbReference>
<dbReference type="AlphaFoldDB" id="A0AAD4S1V9"/>
<dbReference type="Proteomes" id="UP001202328">
    <property type="component" value="Unassembled WGS sequence"/>
</dbReference>
<sequence>MEIWGFSVVFSGGVLGNFWIRRTAEVSDGAETRMKQVVIELDLNSLKTDKHKFESHYTDNIVGSEEAYFKRSPINFVDKFSCPVILFQGLEDKVVTPDQARKIYTALKQKGLPVALVEYEGEQHGLAASS</sequence>
<dbReference type="PANTHER" id="PTHR43056:SF5">
    <property type="entry name" value="PEPTIDASE S9 PROLYL OLIGOPEPTIDASE CATALYTIC DOMAIN-CONTAINING PROTEIN"/>
    <property type="match status" value="1"/>
</dbReference>